<dbReference type="OrthoDB" id="10251508at2759"/>
<dbReference type="GO" id="GO:0015095">
    <property type="term" value="F:magnesium ion transmembrane transporter activity"/>
    <property type="evidence" value="ECO:0007669"/>
    <property type="project" value="UniProtKB-ARBA"/>
</dbReference>
<dbReference type="InterPro" id="IPR039204">
    <property type="entry name" value="MRS2-like"/>
</dbReference>
<keyword evidence="6" id="KW-1185">Reference proteome</keyword>
<organism evidence="5 6">
    <name type="scientific">Coccomyxa subellipsoidea (strain C-169)</name>
    <name type="common">Green microalga</name>
    <dbReference type="NCBI Taxonomy" id="574566"/>
    <lineage>
        <taxon>Eukaryota</taxon>
        <taxon>Viridiplantae</taxon>
        <taxon>Chlorophyta</taxon>
        <taxon>core chlorophytes</taxon>
        <taxon>Trebouxiophyceae</taxon>
        <taxon>Trebouxiophyceae incertae sedis</taxon>
        <taxon>Coccomyxaceae</taxon>
        <taxon>Coccomyxa</taxon>
        <taxon>Coccomyxa subellipsoidea</taxon>
    </lineage>
</organism>
<dbReference type="Gene3D" id="1.20.58.340">
    <property type="entry name" value="Magnesium transport protein CorA, transmembrane region"/>
    <property type="match status" value="1"/>
</dbReference>
<dbReference type="eggNOG" id="KOG2662">
    <property type="taxonomic scope" value="Eukaryota"/>
</dbReference>
<dbReference type="CDD" id="cd12823">
    <property type="entry name" value="Mrs2_Mfm1p-like"/>
    <property type="match status" value="1"/>
</dbReference>
<comment type="similarity">
    <text evidence="1 2">Belongs to the CorA metal ion transporter (MIT) (TC 1.A.35.5) family.</text>
</comment>
<gene>
    <name evidence="5" type="ORF">COCSUDRAFT_47760</name>
</gene>
<feature type="transmembrane region" description="Helical" evidence="2">
    <location>
        <begin position="388"/>
        <end position="408"/>
    </location>
</feature>
<comment type="caution">
    <text evidence="5">The sequence shown here is derived from an EMBL/GenBank/DDBJ whole genome shotgun (WGS) entry which is preliminary data.</text>
</comment>
<evidence type="ECO:0000256" key="4">
    <source>
        <dbReference type="SAM" id="MobiDB-lite"/>
    </source>
</evidence>
<reference evidence="5 6" key="1">
    <citation type="journal article" date="2012" name="Genome Biol.">
        <title>The genome of the polar eukaryotic microalga coccomyxa subellipsoidea reveals traits of cold adaptation.</title>
        <authorList>
            <person name="Blanc G."/>
            <person name="Agarkova I."/>
            <person name="Grimwood J."/>
            <person name="Kuo A."/>
            <person name="Brueggeman A."/>
            <person name="Dunigan D."/>
            <person name="Gurnon J."/>
            <person name="Ladunga I."/>
            <person name="Lindquist E."/>
            <person name="Lucas S."/>
            <person name="Pangilinan J."/>
            <person name="Proschold T."/>
            <person name="Salamov A."/>
            <person name="Schmutz J."/>
            <person name="Weeks D."/>
            <person name="Yamada T."/>
            <person name="Claverie J.M."/>
            <person name="Grigoriev I."/>
            <person name="Van Etten J."/>
            <person name="Lomsadze A."/>
            <person name="Borodovsky M."/>
        </authorList>
    </citation>
    <scope>NUCLEOTIDE SEQUENCE [LARGE SCALE GENOMIC DNA]</scope>
    <source>
        <strain evidence="5 6">C-169</strain>
    </source>
</reference>
<comment type="subcellular location">
    <subcellularLocation>
        <location evidence="2">Membrane</location>
        <topology evidence="2">Multi-pass membrane protein</topology>
    </subcellularLocation>
</comment>
<dbReference type="KEGG" id="csl:COCSUDRAFT_47760"/>
<keyword evidence="2" id="KW-0406">Ion transport</keyword>
<dbReference type="Pfam" id="PF22099">
    <property type="entry name" value="MRS2-like"/>
    <property type="match status" value="2"/>
</dbReference>
<sequence length="457" mass="50231">MAAVNRMQSLLSGMARSADSKSDSAPPSPVVGLRKSVSGTDMMGGGNGAHTPLQTPFDRKKAAAIGLRKWVRFAKNGDTTIMQADKHEITQQLGVQLRDLRLLDPQLHASYPSALLCRDKALVVNLEHIKCIITKDEVLVLNADEESVVAFIEELQRRLAPADFGGAKSGAFLPSYHSSPNLAAATAAAAAAHAHAQQGTGEHGSPFELRALEVALDVVATTLERQAVDLEAAAHPALDELTANVSTASLERVRRIKNRLVRLTTRVQTLREMLEKLMDDDSDMHAMNLTARAQDQLERQISMRASLDGGMMRESMGGTPLSPKHIDDQAERDEEEIAEVEMILETYFMHVDNTFNKLQTLCEYIDDTEDYINIELDNHRNQLIRLELLLTAATLCVAIVGVISGIFGMNLHNTHEDDYQAFVLARSLTLLVSSLSSAIAVLIFIAIVVFCRWKKLF</sequence>
<evidence type="ECO:0000256" key="3">
    <source>
        <dbReference type="SAM" id="Coils"/>
    </source>
</evidence>
<dbReference type="Gene3D" id="2.40.128.330">
    <property type="match status" value="1"/>
</dbReference>
<keyword evidence="2" id="KW-0813">Transport</keyword>
<evidence type="ECO:0000313" key="5">
    <source>
        <dbReference type="EMBL" id="EIE22139.1"/>
    </source>
</evidence>
<dbReference type="RefSeq" id="XP_005646683.1">
    <property type="nucleotide sequence ID" value="XM_005646626.1"/>
</dbReference>
<keyword evidence="2" id="KW-1133">Transmembrane helix</keyword>
<dbReference type="GO" id="GO:0016020">
    <property type="term" value="C:membrane"/>
    <property type="evidence" value="ECO:0007669"/>
    <property type="project" value="UniProtKB-SubCell"/>
</dbReference>
<evidence type="ECO:0000256" key="1">
    <source>
        <dbReference type="ARBA" id="ARBA00007535"/>
    </source>
</evidence>
<accession>I0YUS0</accession>
<keyword evidence="2" id="KW-0812">Transmembrane</keyword>
<proteinExistence type="inferred from homology"/>
<feature type="region of interest" description="Disordered" evidence="4">
    <location>
        <begin position="309"/>
        <end position="332"/>
    </location>
</feature>
<feature type="coiled-coil region" evidence="3">
    <location>
        <begin position="253"/>
        <end position="280"/>
    </location>
</feature>
<protein>
    <recommendedName>
        <fullName evidence="2">Magnesium transporter</fullName>
    </recommendedName>
</protein>
<dbReference type="Proteomes" id="UP000007264">
    <property type="component" value="Unassembled WGS sequence"/>
</dbReference>
<comment type="function">
    <text evidence="2">Magnesium transporter that may mediate the influx of magnesium.</text>
</comment>
<dbReference type="GeneID" id="17040125"/>
<keyword evidence="3" id="KW-0175">Coiled coil</keyword>
<dbReference type="EMBL" id="AGSI01000010">
    <property type="protein sequence ID" value="EIE22139.1"/>
    <property type="molecule type" value="Genomic_DNA"/>
</dbReference>
<dbReference type="PANTHER" id="PTHR13890">
    <property type="entry name" value="RNA SPLICING PROTEIN MRS2, MITOCHONDRIAL"/>
    <property type="match status" value="1"/>
</dbReference>
<name>I0YUS0_COCSC</name>
<keyword evidence="2" id="KW-0460">Magnesium</keyword>
<keyword evidence="2" id="KW-0472">Membrane</keyword>
<evidence type="ECO:0000313" key="6">
    <source>
        <dbReference type="Proteomes" id="UP000007264"/>
    </source>
</evidence>
<dbReference type="PANTHER" id="PTHR13890:SF31">
    <property type="entry name" value="MAGNESIUM TRANSPORTER MRS2-2-RELATED"/>
    <property type="match status" value="1"/>
</dbReference>
<feature type="region of interest" description="Disordered" evidence="4">
    <location>
        <begin position="13"/>
        <end position="54"/>
    </location>
</feature>
<dbReference type="AlphaFoldDB" id="I0YUS0"/>
<evidence type="ECO:0000256" key="2">
    <source>
        <dbReference type="RuleBase" id="RU366041"/>
    </source>
</evidence>
<feature type="transmembrane region" description="Helical" evidence="2">
    <location>
        <begin position="428"/>
        <end position="451"/>
    </location>
</feature>